<keyword evidence="2" id="KW-0238">DNA-binding</keyword>
<keyword evidence="5" id="KW-1185">Reference proteome</keyword>
<keyword evidence="1" id="KW-0805">Transcription regulation</keyword>
<dbReference type="InterPro" id="IPR008920">
    <property type="entry name" value="TF_FadR/GntR_C"/>
</dbReference>
<dbReference type="RefSeq" id="WP_344513438.1">
    <property type="nucleotide sequence ID" value="NZ_BAAAQD010000038.1"/>
</dbReference>
<dbReference type="Gene3D" id="1.20.120.530">
    <property type="entry name" value="GntR ligand-binding domain-like"/>
    <property type="match status" value="1"/>
</dbReference>
<comment type="caution">
    <text evidence="4">The sequence shown here is derived from an EMBL/GenBank/DDBJ whole genome shotgun (WGS) entry which is preliminary data.</text>
</comment>
<dbReference type="SUPFAM" id="SSF48008">
    <property type="entry name" value="GntR ligand-binding domain-like"/>
    <property type="match status" value="1"/>
</dbReference>
<dbReference type="Proteomes" id="UP001501470">
    <property type="component" value="Unassembled WGS sequence"/>
</dbReference>
<evidence type="ECO:0000313" key="4">
    <source>
        <dbReference type="EMBL" id="GAA1567420.1"/>
    </source>
</evidence>
<evidence type="ECO:0000256" key="1">
    <source>
        <dbReference type="ARBA" id="ARBA00023015"/>
    </source>
</evidence>
<accession>A0ABN2D1X2</accession>
<reference evidence="4 5" key="1">
    <citation type="journal article" date="2019" name="Int. J. Syst. Evol. Microbiol.">
        <title>The Global Catalogue of Microorganisms (GCM) 10K type strain sequencing project: providing services to taxonomists for standard genome sequencing and annotation.</title>
        <authorList>
            <consortium name="The Broad Institute Genomics Platform"/>
            <consortium name="The Broad Institute Genome Sequencing Center for Infectious Disease"/>
            <person name="Wu L."/>
            <person name="Ma J."/>
        </authorList>
    </citation>
    <scope>NUCLEOTIDE SEQUENCE [LARGE SCALE GENOMIC DNA]</scope>
    <source>
        <strain evidence="4 5">JCM 15933</strain>
    </source>
</reference>
<organism evidence="4 5">
    <name type="scientific">Dactylosporangium maewongense</name>
    <dbReference type="NCBI Taxonomy" id="634393"/>
    <lineage>
        <taxon>Bacteria</taxon>
        <taxon>Bacillati</taxon>
        <taxon>Actinomycetota</taxon>
        <taxon>Actinomycetes</taxon>
        <taxon>Micromonosporales</taxon>
        <taxon>Micromonosporaceae</taxon>
        <taxon>Dactylosporangium</taxon>
    </lineage>
</organism>
<evidence type="ECO:0000256" key="2">
    <source>
        <dbReference type="ARBA" id="ARBA00023125"/>
    </source>
</evidence>
<proteinExistence type="predicted"/>
<keyword evidence="3" id="KW-0804">Transcription</keyword>
<sequence>MLPDRRARAHAGHVRIVDAVTRRSPREARSAAAAHIRDVGRDTVTNLDTTEQAV</sequence>
<protein>
    <recommendedName>
        <fullName evidence="6">GntR C-terminal domain-containing protein</fullName>
    </recommendedName>
</protein>
<evidence type="ECO:0000313" key="5">
    <source>
        <dbReference type="Proteomes" id="UP001501470"/>
    </source>
</evidence>
<dbReference type="EMBL" id="BAAAQD010000038">
    <property type="protein sequence ID" value="GAA1567420.1"/>
    <property type="molecule type" value="Genomic_DNA"/>
</dbReference>
<evidence type="ECO:0000256" key="3">
    <source>
        <dbReference type="ARBA" id="ARBA00023163"/>
    </source>
</evidence>
<name>A0ABN2D1X2_9ACTN</name>
<evidence type="ECO:0008006" key="6">
    <source>
        <dbReference type="Google" id="ProtNLM"/>
    </source>
</evidence>
<gene>
    <name evidence="4" type="ORF">GCM10009827_106430</name>
</gene>